<organism evidence="1 2">
    <name type="scientific">Methylomusa anaerophila</name>
    <dbReference type="NCBI Taxonomy" id="1930071"/>
    <lineage>
        <taxon>Bacteria</taxon>
        <taxon>Bacillati</taxon>
        <taxon>Bacillota</taxon>
        <taxon>Negativicutes</taxon>
        <taxon>Selenomonadales</taxon>
        <taxon>Sporomusaceae</taxon>
        <taxon>Methylomusa</taxon>
    </lineage>
</organism>
<dbReference type="Proteomes" id="UP000276437">
    <property type="component" value="Chromosome"/>
</dbReference>
<reference evidence="1 2" key="1">
    <citation type="journal article" date="2018" name="Int. J. Syst. Evol. Microbiol.">
        <title>Methylomusa anaerophila gen. nov., sp. nov., an anaerobic methanol-utilizing bacterium isolated from a microbial fuel cell.</title>
        <authorList>
            <person name="Amano N."/>
            <person name="Yamamuro A."/>
            <person name="Miyahara M."/>
            <person name="Kouzuma A."/>
            <person name="Abe T."/>
            <person name="Watanabe K."/>
        </authorList>
    </citation>
    <scope>NUCLEOTIDE SEQUENCE [LARGE SCALE GENOMIC DNA]</scope>
    <source>
        <strain evidence="1 2">MMFC1</strain>
    </source>
</reference>
<dbReference type="KEGG" id="mana:MAMMFC1_03133"/>
<protein>
    <submittedName>
        <fullName evidence="1">Uncharacterized protein</fullName>
    </submittedName>
</protein>
<accession>A0A348AMZ2</accession>
<dbReference type="AlphaFoldDB" id="A0A348AMZ2"/>
<evidence type="ECO:0000313" key="2">
    <source>
        <dbReference type="Proteomes" id="UP000276437"/>
    </source>
</evidence>
<evidence type="ECO:0000313" key="1">
    <source>
        <dbReference type="EMBL" id="BBB92440.1"/>
    </source>
</evidence>
<gene>
    <name evidence="1" type="ORF">MAMMFC1_03133</name>
</gene>
<dbReference type="RefSeq" id="WP_269471842.1">
    <property type="nucleotide sequence ID" value="NZ_AP018449.1"/>
</dbReference>
<keyword evidence="2" id="KW-1185">Reference proteome</keyword>
<name>A0A348AMZ2_9FIRM</name>
<sequence>MKKKYPIRQEKKVLPDAKTNRFSFTPPARQRVAFFRRCGKRRH</sequence>
<proteinExistence type="predicted"/>
<dbReference type="EMBL" id="AP018449">
    <property type="protein sequence ID" value="BBB92440.1"/>
    <property type="molecule type" value="Genomic_DNA"/>
</dbReference>